<protein>
    <submittedName>
        <fullName evidence="1">Uncharacterized protein</fullName>
    </submittedName>
</protein>
<dbReference type="Proteomes" id="UP000467006">
    <property type="component" value="Chromosome"/>
</dbReference>
<proteinExistence type="predicted"/>
<dbReference type="PANTHER" id="PTHR43603">
    <property type="entry name" value="COBW DOMAIN-CONTAINING PROTEIN DDB_G0274527"/>
    <property type="match status" value="1"/>
</dbReference>
<dbReference type="SMART" id="SM00833">
    <property type="entry name" value="CobW_C"/>
    <property type="match status" value="1"/>
</dbReference>
<dbReference type="SUPFAM" id="SSF90002">
    <property type="entry name" value="Hypothetical protein YjiA, C-terminal domain"/>
    <property type="match status" value="1"/>
</dbReference>
<sequence>MVRQTPVLLVAGQGEGDEVPDIMGALLRGDGTAVVEHRFDGHVVHRRTTLIQNGLPVAADEVLELTNCCLSCTVRNGLIGHLRRLHRRPDVTRIAVRLDPWMEPEPVCYVIAHSPAARDVAVAAVVTAVNAATWLGQALEDDELDDGRTVAQVAVAQVEFADVVVLTHPDPDTLAVARRLAPSARVTVGTQRLGLALANLDDGARRGRSDDPHGSLLTGQPPLAPAGRVRLVEFRARRPFHPVRLYAAVDTLLDGVVRSRGRVWLATRPREVMWLESAGAGLRLTPEGKWLAAMTSQEVAYVNPERRAMADLIWDHRHGDRHTSLTVLVCGAEPAEILAALDGALLTDTEMAHPQDWCRYEDPFGPPLDGPADHARLA</sequence>
<dbReference type="Pfam" id="PF02492">
    <property type="entry name" value="cobW"/>
    <property type="match status" value="1"/>
</dbReference>
<dbReference type="OrthoDB" id="9808822at2"/>
<dbReference type="InterPro" id="IPR003495">
    <property type="entry name" value="CobW/HypB/UreG_nucleotide-bd"/>
</dbReference>
<dbReference type="RefSeq" id="WP_098002109.1">
    <property type="nucleotide sequence ID" value="NZ_AP022563.1"/>
</dbReference>
<dbReference type="InterPro" id="IPR027417">
    <property type="entry name" value="P-loop_NTPase"/>
</dbReference>
<evidence type="ECO:0000313" key="2">
    <source>
        <dbReference type="Proteomes" id="UP000467006"/>
    </source>
</evidence>
<dbReference type="EMBL" id="AP022563">
    <property type="protein sequence ID" value="BBX19886.1"/>
    <property type="molecule type" value="Genomic_DNA"/>
</dbReference>
<gene>
    <name evidence="1" type="ORF">MDUV_47460</name>
</gene>
<dbReference type="Gene3D" id="3.40.50.300">
    <property type="entry name" value="P-loop containing nucleotide triphosphate hydrolases"/>
    <property type="match status" value="1"/>
</dbReference>
<evidence type="ECO:0000313" key="1">
    <source>
        <dbReference type="EMBL" id="BBX19886.1"/>
    </source>
</evidence>
<dbReference type="PANTHER" id="PTHR43603:SF1">
    <property type="entry name" value="ZINC-REGULATED GTPASE METALLOPROTEIN ACTIVATOR 1"/>
    <property type="match status" value="1"/>
</dbReference>
<keyword evidence="2" id="KW-1185">Reference proteome</keyword>
<dbReference type="KEGG" id="mdu:MDUV_47460"/>
<dbReference type="AlphaFoldDB" id="A0A7I7K706"/>
<dbReference type="NCBIfam" id="NF047431">
    <property type="entry name" value="hiber_recruit"/>
    <property type="match status" value="1"/>
</dbReference>
<dbReference type="InterPro" id="IPR051927">
    <property type="entry name" value="Zn_Chap_cDPG_Synth"/>
</dbReference>
<accession>A0A7I7K706</accession>
<dbReference type="InterPro" id="IPR011629">
    <property type="entry name" value="CobW-like_C"/>
</dbReference>
<reference evidence="1 2" key="1">
    <citation type="journal article" date="2019" name="Emerg. Microbes Infect.">
        <title>Comprehensive subspecies identification of 175 nontuberculous mycobacteria species based on 7547 genomic profiles.</title>
        <authorList>
            <person name="Matsumoto Y."/>
            <person name="Kinjo T."/>
            <person name="Motooka D."/>
            <person name="Nabeya D."/>
            <person name="Jung N."/>
            <person name="Uechi K."/>
            <person name="Horii T."/>
            <person name="Iida T."/>
            <person name="Fujita J."/>
            <person name="Nakamura S."/>
        </authorList>
    </citation>
    <scope>NUCLEOTIDE SEQUENCE [LARGE SCALE GENOMIC DNA]</scope>
    <source>
        <strain evidence="1 2">JCM 6396</strain>
    </source>
</reference>
<name>A0A7I7K706_9MYCO</name>
<dbReference type="Pfam" id="PF07683">
    <property type="entry name" value="CobW_C"/>
    <property type="match status" value="1"/>
</dbReference>
<organism evidence="1 2">
    <name type="scientific">Mycolicibacterium duvalii</name>
    <dbReference type="NCBI Taxonomy" id="39688"/>
    <lineage>
        <taxon>Bacteria</taxon>
        <taxon>Bacillati</taxon>
        <taxon>Actinomycetota</taxon>
        <taxon>Actinomycetes</taxon>
        <taxon>Mycobacteriales</taxon>
        <taxon>Mycobacteriaceae</taxon>
        <taxon>Mycolicibacterium</taxon>
    </lineage>
</organism>